<dbReference type="EMBL" id="VRLR01000001">
    <property type="protein sequence ID" value="TXK83351.1"/>
    <property type="molecule type" value="Genomic_DNA"/>
</dbReference>
<proteinExistence type="inferred from homology"/>
<dbReference type="PIRSF" id="PIRSF000126">
    <property type="entry name" value="11-beta-HSD1"/>
    <property type="match status" value="1"/>
</dbReference>
<name>A0A5C8M1T4_9GAMM</name>
<accession>A0A5C8M1T4</accession>
<comment type="caution">
    <text evidence="4">The sequence shown here is derived from an EMBL/GenBank/DDBJ whole genome shotgun (WGS) entry which is preliminary data.</text>
</comment>
<protein>
    <submittedName>
        <fullName evidence="4">SDR family oxidoreductase</fullName>
    </submittedName>
</protein>
<evidence type="ECO:0000256" key="2">
    <source>
        <dbReference type="ARBA" id="ARBA00023002"/>
    </source>
</evidence>
<dbReference type="RefSeq" id="WP_147903182.1">
    <property type="nucleotide sequence ID" value="NZ_BAAAGC010000002.1"/>
</dbReference>
<organism evidence="4 5">
    <name type="scientific">Rheinheimera tangshanensis</name>
    <dbReference type="NCBI Taxonomy" id="400153"/>
    <lineage>
        <taxon>Bacteria</taxon>
        <taxon>Pseudomonadati</taxon>
        <taxon>Pseudomonadota</taxon>
        <taxon>Gammaproteobacteria</taxon>
        <taxon>Chromatiales</taxon>
        <taxon>Chromatiaceae</taxon>
        <taxon>Rheinheimera</taxon>
    </lineage>
</organism>
<gene>
    <name evidence="4" type="ORF">FU839_03510</name>
</gene>
<sequence>MNTKTALITGASSGIGAVYADRLARRGYDLVLVARNKERLEAVASSIRSETGRTVQLIQADLANPAQSAQVEAVLAKGGIEVLVNNAGFGAVAPLLQSDIKDMVSMIDINVTALTRLTYAAVPAFVKQGSGTLINIASIVAVGPEILNGVYGATKAYVLALTQSLQHELASQGIRIQAVLPGATATDFWGVAGLPHEHLPAEIVMNTADMVDAALAGLDAGEVITIPPLQDGAEWDAFEAARKALSQRFGHTKPGARYQVK</sequence>
<dbReference type="Proteomes" id="UP000321814">
    <property type="component" value="Unassembled WGS sequence"/>
</dbReference>
<dbReference type="InterPro" id="IPR002347">
    <property type="entry name" value="SDR_fam"/>
</dbReference>
<dbReference type="Gene3D" id="3.40.50.720">
    <property type="entry name" value="NAD(P)-binding Rossmann-like Domain"/>
    <property type="match status" value="1"/>
</dbReference>
<dbReference type="InterPro" id="IPR036291">
    <property type="entry name" value="NAD(P)-bd_dom_sf"/>
</dbReference>
<dbReference type="PANTHER" id="PTHR42901:SF1">
    <property type="entry name" value="ALCOHOL DEHYDROGENASE"/>
    <property type="match status" value="1"/>
</dbReference>
<dbReference type="PRINTS" id="PR00080">
    <property type="entry name" value="SDRFAMILY"/>
</dbReference>
<dbReference type="GO" id="GO:0016491">
    <property type="term" value="F:oxidoreductase activity"/>
    <property type="evidence" value="ECO:0007669"/>
    <property type="project" value="UniProtKB-KW"/>
</dbReference>
<keyword evidence="2" id="KW-0560">Oxidoreductase</keyword>
<dbReference type="PROSITE" id="PS00061">
    <property type="entry name" value="ADH_SHORT"/>
    <property type="match status" value="1"/>
</dbReference>
<comment type="similarity">
    <text evidence="1 3">Belongs to the short-chain dehydrogenases/reductases (SDR) family.</text>
</comment>
<dbReference type="CDD" id="cd05233">
    <property type="entry name" value="SDR_c"/>
    <property type="match status" value="1"/>
</dbReference>
<dbReference type="InterPro" id="IPR020904">
    <property type="entry name" value="Sc_DH/Rdtase_CS"/>
</dbReference>
<dbReference type="PRINTS" id="PR00081">
    <property type="entry name" value="GDHRDH"/>
</dbReference>
<reference evidence="4 5" key="1">
    <citation type="submission" date="2019-08" db="EMBL/GenBank/DDBJ databases">
        <title>Draft genome analysis of Rheinheimera tangshanensis isolated from the roots of fresh rice plants (Oryza sativa).</title>
        <authorList>
            <person name="Yu Q."/>
            <person name="Qi Y."/>
            <person name="Zhang H."/>
            <person name="Pu J."/>
        </authorList>
    </citation>
    <scope>NUCLEOTIDE SEQUENCE [LARGE SCALE GENOMIC DNA]</scope>
    <source>
        <strain evidence="4 5">JA3-B52</strain>
    </source>
</reference>
<keyword evidence="5" id="KW-1185">Reference proteome</keyword>
<dbReference type="SUPFAM" id="SSF51735">
    <property type="entry name" value="NAD(P)-binding Rossmann-fold domains"/>
    <property type="match status" value="1"/>
</dbReference>
<dbReference type="OrthoDB" id="9810734at2"/>
<evidence type="ECO:0000256" key="3">
    <source>
        <dbReference type="RuleBase" id="RU000363"/>
    </source>
</evidence>
<dbReference type="Pfam" id="PF00106">
    <property type="entry name" value="adh_short"/>
    <property type="match status" value="1"/>
</dbReference>
<evidence type="ECO:0000313" key="4">
    <source>
        <dbReference type="EMBL" id="TXK83351.1"/>
    </source>
</evidence>
<evidence type="ECO:0000256" key="1">
    <source>
        <dbReference type="ARBA" id="ARBA00006484"/>
    </source>
</evidence>
<dbReference type="AlphaFoldDB" id="A0A5C8M1T4"/>
<evidence type="ECO:0000313" key="5">
    <source>
        <dbReference type="Proteomes" id="UP000321814"/>
    </source>
</evidence>
<dbReference type="PANTHER" id="PTHR42901">
    <property type="entry name" value="ALCOHOL DEHYDROGENASE"/>
    <property type="match status" value="1"/>
</dbReference>